<dbReference type="EMBL" id="CAAHFG010000003">
    <property type="protein sequence ID" value="VGO15989.1"/>
    <property type="molecule type" value="Genomic_DNA"/>
</dbReference>
<evidence type="ECO:0000313" key="4">
    <source>
        <dbReference type="Proteomes" id="UP000366872"/>
    </source>
</evidence>
<keyword evidence="1" id="KW-0472">Membrane</keyword>
<dbReference type="RefSeq" id="WP_136081550.1">
    <property type="nucleotide sequence ID" value="NZ_CAAHFG010000003.1"/>
</dbReference>
<feature type="transmembrane region" description="Helical" evidence="1">
    <location>
        <begin position="259"/>
        <end position="281"/>
    </location>
</feature>
<keyword evidence="1" id="KW-1133">Transmembrane helix</keyword>
<feature type="transmembrane region" description="Helical" evidence="1">
    <location>
        <begin position="287"/>
        <end position="308"/>
    </location>
</feature>
<reference evidence="3 4" key="1">
    <citation type="submission" date="2019-04" db="EMBL/GenBank/DDBJ databases">
        <authorList>
            <person name="Van Vliet M D."/>
        </authorList>
    </citation>
    <scope>NUCLEOTIDE SEQUENCE [LARGE SCALE GENOMIC DNA]</scope>
    <source>
        <strain evidence="3 4">F1</strain>
    </source>
</reference>
<accession>A0A6C2U7Z1</accession>
<evidence type="ECO:0000313" key="3">
    <source>
        <dbReference type="EMBL" id="VGO15989.1"/>
    </source>
</evidence>
<name>A0A6C2U7Z1_PONDE</name>
<feature type="signal peptide" evidence="2">
    <location>
        <begin position="1"/>
        <end position="20"/>
    </location>
</feature>
<keyword evidence="1" id="KW-0812">Transmembrane</keyword>
<organism evidence="3 4">
    <name type="scientific">Pontiella desulfatans</name>
    <dbReference type="NCBI Taxonomy" id="2750659"/>
    <lineage>
        <taxon>Bacteria</taxon>
        <taxon>Pseudomonadati</taxon>
        <taxon>Kiritimatiellota</taxon>
        <taxon>Kiritimatiellia</taxon>
        <taxon>Kiritimatiellales</taxon>
        <taxon>Pontiellaceae</taxon>
        <taxon>Pontiella</taxon>
    </lineage>
</organism>
<feature type="transmembrane region" description="Helical" evidence="1">
    <location>
        <begin position="346"/>
        <end position="364"/>
    </location>
</feature>
<sequence>MRFRIYFSALLAFLTLQVSAIDFIATNVYAVGADTVVADEQWVFSGIAETEGTFKNDLFILSGNPLQLNGTFEGNLWGAASMEANLNGECLRNVRLSGKSVRINGPVGGNVIAMGETIIIGTNAVIGGSVRLLGTSIILEGLIRGDAAITSARVATLGGTIEGHSKVFSPDIILKRDAKLKGDLAYTTNKELIPAEGIVGGRLLRVAPETEPLFSMERLTSKAMWFFAAFLAGLPFITLFPMTTAMASQLARRSPWKCLWVGFLASGALPIFGIMSASSIIGVPLGALILASWGILFYLGRIIMALVLGTMLLRSIGTSIGRVLLAMGLGLAIIYATTIIPGIGVPVQLTVLWLGMGSLILALLEKRRLILQVPANLKKLEELRDEQYKPEEKQP</sequence>
<feature type="transmembrane region" description="Helical" evidence="1">
    <location>
        <begin position="320"/>
        <end position="340"/>
    </location>
</feature>
<gene>
    <name evidence="3" type="ORF">PDESU_04578</name>
</gene>
<keyword evidence="4" id="KW-1185">Reference proteome</keyword>
<proteinExistence type="predicted"/>
<evidence type="ECO:0008006" key="5">
    <source>
        <dbReference type="Google" id="ProtNLM"/>
    </source>
</evidence>
<keyword evidence="2" id="KW-0732">Signal</keyword>
<evidence type="ECO:0000256" key="1">
    <source>
        <dbReference type="SAM" id="Phobius"/>
    </source>
</evidence>
<feature type="transmembrane region" description="Helical" evidence="1">
    <location>
        <begin position="223"/>
        <end position="247"/>
    </location>
</feature>
<dbReference type="AlphaFoldDB" id="A0A6C2U7Z1"/>
<protein>
    <recommendedName>
        <fullName evidence="5">Polymer-forming cytoskeletal</fullName>
    </recommendedName>
</protein>
<feature type="chain" id="PRO_5025363296" description="Polymer-forming cytoskeletal" evidence="2">
    <location>
        <begin position="21"/>
        <end position="395"/>
    </location>
</feature>
<evidence type="ECO:0000256" key="2">
    <source>
        <dbReference type="SAM" id="SignalP"/>
    </source>
</evidence>
<dbReference type="Proteomes" id="UP000366872">
    <property type="component" value="Unassembled WGS sequence"/>
</dbReference>